<evidence type="ECO:0000313" key="2">
    <source>
        <dbReference type="EMBL" id="SOR30288.1"/>
    </source>
</evidence>
<protein>
    <submittedName>
        <fullName evidence="2">Uncharacterized protein</fullName>
    </submittedName>
</protein>
<evidence type="ECO:0000256" key="1">
    <source>
        <dbReference type="SAM" id="MobiDB-lite"/>
    </source>
</evidence>
<gene>
    <name evidence="2" type="ORF">TK0001_3686</name>
</gene>
<organism evidence="2 3">
    <name type="scientific">Methylorubrum extorquens</name>
    <name type="common">Methylobacterium dichloromethanicum</name>
    <name type="synonym">Methylobacterium extorquens</name>
    <dbReference type="NCBI Taxonomy" id="408"/>
    <lineage>
        <taxon>Bacteria</taxon>
        <taxon>Pseudomonadati</taxon>
        <taxon>Pseudomonadota</taxon>
        <taxon>Alphaproteobacteria</taxon>
        <taxon>Hyphomicrobiales</taxon>
        <taxon>Methylobacteriaceae</taxon>
        <taxon>Methylorubrum</taxon>
    </lineage>
</organism>
<dbReference type="Proteomes" id="UP000233769">
    <property type="component" value="Chromosome tk0001"/>
</dbReference>
<dbReference type="EMBL" id="LT962688">
    <property type="protein sequence ID" value="SOR30288.1"/>
    <property type="molecule type" value="Genomic_DNA"/>
</dbReference>
<proteinExistence type="predicted"/>
<name>A0A2N9ASH4_METEX</name>
<dbReference type="AlphaFoldDB" id="A0A2N9ASH4"/>
<feature type="region of interest" description="Disordered" evidence="1">
    <location>
        <begin position="100"/>
        <end position="120"/>
    </location>
</feature>
<reference evidence="3" key="1">
    <citation type="submission" date="2017-10" db="EMBL/GenBank/DDBJ databases">
        <authorList>
            <person name="Regsiter A."/>
            <person name="William W."/>
        </authorList>
    </citation>
    <scope>NUCLEOTIDE SEQUENCE [LARGE SCALE GENOMIC DNA]</scope>
</reference>
<accession>A0A2N9ASH4</accession>
<sequence length="120" mass="12127">MPGRAFRTLGGRRRGLSLGYGNLGSTGDNTPSFSAGTFGIGGAKGLDWANKSASQTVQNITNNTNTGNDQRQQSVTVNQTVNGVPGVAQAAAQGTMNALSSLGPSITKTNLTPTGSMTAP</sequence>
<evidence type="ECO:0000313" key="3">
    <source>
        <dbReference type="Proteomes" id="UP000233769"/>
    </source>
</evidence>